<keyword evidence="4" id="KW-1185">Reference proteome</keyword>
<dbReference type="EMBL" id="CP106878">
    <property type="protein sequence ID" value="WAA10678.1"/>
    <property type="molecule type" value="Genomic_DNA"/>
</dbReference>
<evidence type="ECO:0000313" key="4">
    <source>
        <dbReference type="Proteomes" id="UP001164718"/>
    </source>
</evidence>
<dbReference type="Proteomes" id="UP001164718">
    <property type="component" value="Chromosome"/>
</dbReference>
<evidence type="ECO:0000313" key="3">
    <source>
        <dbReference type="EMBL" id="WAA10678.1"/>
    </source>
</evidence>
<feature type="signal peptide" evidence="2">
    <location>
        <begin position="1"/>
        <end position="23"/>
    </location>
</feature>
<feature type="transmembrane region" description="Helical" evidence="1">
    <location>
        <begin position="388"/>
        <end position="408"/>
    </location>
</feature>
<keyword evidence="1" id="KW-0472">Membrane</keyword>
<protein>
    <recommendedName>
        <fullName evidence="5">DUF4350 domain-containing protein</fullName>
    </recommendedName>
</protein>
<keyword evidence="1" id="KW-0812">Transmembrane</keyword>
<sequence length="786" mass="89369">MKKLTLLIAPLLLFICFSTNVKAEDENLHISYEIGINDFIKSSRGYPVRFSVTNEGEKSFEGQLVIYYYTSSSNRAAKVLSIYVGPGEEKEYYTSFPGISEHLFSSNGKQDEIELYEGEWKEGKKVSFKGEKKLTISIIDYNRIFVGILSESPDRLKDWRGLDTDNIYWSSLTEQTFPKDAIGLEMFDVLIVDEFPISTFDSEQKDALVEWIERGGLLIIGATPNAKQSYGELLEQLPMKPDTKMILPQIELTKGSVPLQLNDLPLYIGPVENGTVFESSEGDPVIVEKNVGLGKIIQTAFSIGDEPNVSTDGYGEYFTELMKKNGNNSSGLNQTIDQLYWEFGELNELFNNTHLSPFHLLIILFIYTLLIVGGLYYFLKRIDKREYAWWLIPTISLVTSIALFLYGGKDRLTNPLQNELGFFLYEDDQLNGYYFVSFQSNSSGDYVLQADKEEFRPIPTSEYYLTTIQPYTSYYSEGYDETNITFTDVQYWSVRSLGGKAYKSIDQSFISDLSITNHRLTGTITNLYPFDFEEVFIWTGSETYPLGSIEQGEEISVDLELNEIWLTAPVGYYSNYFNQDDLVDTIKKRLMYNATNLIHQSYNQPVIVGFTTDPVINVEMVGKDERKSSLSLLIEPFTVPLSVSEPFAITEDHMTIEILEEGNSIYNSYLDNRKDMLNWGKEVILTPGVYELIFHLPAQINEMDVVIDELAIQLQQMGTEKYAILNTNSGKFVSINDLENNGVVNENGEEFISDDGTITFRLEKMTNADSITYFPKITVKGSVAND</sequence>
<evidence type="ECO:0000256" key="2">
    <source>
        <dbReference type="SAM" id="SignalP"/>
    </source>
</evidence>
<accession>A0A9E8LVW8</accession>
<reference evidence="3" key="1">
    <citation type="submission" date="2022-09" db="EMBL/GenBank/DDBJ databases">
        <title>Complete Genomes of Fervidibacillus albus and Fervidibacillus halotolerans isolated from tidal flat sediments.</title>
        <authorList>
            <person name="Kwon K.K."/>
            <person name="Yang S.-H."/>
            <person name="Park M.J."/>
            <person name="Oh H.-M."/>
        </authorList>
    </citation>
    <scope>NUCLEOTIDE SEQUENCE</scope>
    <source>
        <strain evidence="3">MEBiC13591</strain>
    </source>
</reference>
<dbReference type="InterPro" id="IPR029062">
    <property type="entry name" value="Class_I_gatase-like"/>
</dbReference>
<gene>
    <name evidence="3" type="ORF">OE104_05015</name>
</gene>
<dbReference type="AlphaFoldDB" id="A0A9E8LVW8"/>
<feature type="chain" id="PRO_5039250633" description="DUF4350 domain-containing protein" evidence="2">
    <location>
        <begin position="24"/>
        <end position="786"/>
    </location>
</feature>
<name>A0A9E8LVW8_9BACI</name>
<organism evidence="3 4">
    <name type="scientific">Fervidibacillus albus</name>
    <dbReference type="NCBI Taxonomy" id="2980026"/>
    <lineage>
        <taxon>Bacteria</taxon>
        <taxon>Bacillati</taxon>
        <taxon>Bacillota</taxon>
        <taxon>Bacilli</taxon>
        <taxon>Bacillales</taxon>
        <taxon>Bacillaceae</taxon>
        <taxon>Fervidibacillus</taxon>
    </lineage>
</organism>
<dbReference type="RefSeq" id="WP_275418477.1">
    <property type="nucleotide sequence ID" value="NZ_CP106878.1"/>
</dbReference>
<dbReference type="Gene3D" id="3.40.50.880">
    <property type="match status" value="1"/>
</dbReference>
<keyword evidence="1" id="KW-1133">Transmembrane helix</keyword>
<evidence type="ECO:0000256" key="1">
    <source>
        <dbReference type="SAM" id="Phobius"/>
    </source>
</evidence>
<dbReference type="SUPFAM" id="SSF52317">
    <property type="entry name" value="Class I glutamine amidotransferase-like"/>
    <property type="match status" value="1"/>
</dbReference>
<keyword evidence="2" id="KW-0732">Signal</keyword>
<feature type="transmembrane region" description="Helical" evidence="1">
    <location>
        <begin position="358"/>
        <end position="379"/>
    </location>
</feature>
<evidence type="ECO:0008006" key="5">
    <source>
        <dbReference type="Google" id="ProtNLM"/>
    </source>
</evidence>
<dbReference type="KEGG" id="faf:OE104_05015"/>
<proteinExistence type="predicted"/>